<gene>
    <name evidence="1" type="primary">tcmP</name>
    <name evidence="1" type="ORF">ACFOZ4_21420</name>
</gene>
<dbReference type="InterPro" id="IPR031009">
    <property type="entry name" value="Tcm_partner"/>
</dbReference>
<dbReference type="EMBL" id="JBHSAY010000010">
    <property type="protein sequence ID" value="MFC4133177.1"/>
    <property type="molecule type" value="Genomic_DNA"/>
</dbReference>
<reference evidence="2" key="1">
    <citation type="journal article" date="2019" name="Int. J. Syst. Evol. Microbiol.">
        <title>The Global Catalogue of Microorganisms (GCM) 10K type strain sequencing project: providing services to taxonomists for standard genome sequencing and annotation.</title>
        <authorList>
            <consortium name="The Broad Institute Genomics Platform"/>
            <consortium name="The Broad Institute Genome Sequencing Center for Infectious Disease"/>
            <person name="Wu L."/>
            <person name="Ma J."/>
        </authorList>
    </citation>
    <scope>NUCLEOTIDE SEQUENCE [LARGE SCALE GENOMIC DNA]</scope>
    <source>
        <strain evidence="2">CGMCC 4.7289</strain>
    </source>
</reference>
<proteinExistence type="predicted"/>
<dbReference type="RefSeq" id="WP_253761014.1">
    <property type="nucleotide sequence ID" value="NZ_JAMZDZ010000001.1"/>
</dbReference>
<evidence type="ECO:0000313" key="2">
    <source>
        <dbReference type="Proteomes" id="UP001595816"/>
    </source>
</evidence>
<name>A0ABV8LQD0_9ACTN</name>
<comment type="caution">
    <text evidence="1">The sequence shown here is derived from an EMBL/GenBank/DDBJ whole genome shotgun (WGS) entry which is preliminary data.</text>
</comment>
<accession>A0ABV8LQD0</accession>
<evidence type="ECO:0000313" key="1">
    <source>
        <dbReference type="EMBL" id="MFC4133177.1"/>
    </source>
</evidence>
<organism evidence="1 2">
    <name type="scientific">Hamadaea flava</name>
    <dbReference type="NCBI Taxonomy" id="1742688"/>
    <lineage>
        <taxon>Bacteria</taxon>
        <taxon>Bacillati</taxon>
        <taxon>Actinomycetota</taxon>
        <taxon>Actinomycetes</taxon>
        <taxon>Micromonosporales</taxon>
        <taxon>Micromonosporaceae</taxon>
        <taxon>Hamadaea</taxon>
    </lineage>
</organism>
<protein>
    <submittedName>
        <fullName evidence="1">Three-Cys-motif partner protein TcmP</fullName>
    </submittedName>
</protein>
<sequence>MAVPEADDLDVVDQLADAIDEPEEDSSSPFFVSKKAAAVLKHEILRQYVTPFVSKIGLYAKDRRVVFLDGYAGPGTYSDGTPGSPALILGSAQSVAAFRTLECYFVERSRQDYLRLRALVEQLSATGIVAEALKGRVESHLDYVLEKAKGAPLLAFLDPFGLGISFEDLTQKIFGPARPHVAGGTEVLLNFSSNAVRRIGGLLLTEKAVKNRDVTLARMDEVCGGDWWRAVFLAAPDNASAVEAIANGYADRVCRQVGAVAWTVAVRNRRHHQPIYHLVFFTRHWDGVWLFGEANSIAQAAWRRECAPPHVPDDNALFDLGDPFDAEEATREESWVIEVMANIQRLLAEIGAFQLQSFHAAVLGSAIDHARKKHIREAVKRLYKAGATGCDGKGDVEKFVLTPSTAA</sequence>
<keyword evidence="2" id="KW-1185">Reference proteome</keyword>
<dbReference type="NCBIfam" id="TIGR04474">
    <property type="entry name" value="tcm_partner"/>
    <property type="match status" value="1"/>
</dbReference>
<dbReference type="Proteomes" id="UP001595816">
    <property type="component" value="Unassembled WGS sequence"/>
</dbReference>